<dbReference type="GO" id="GO:0015297">
    <property type="term" value="F:antiporter activity"/>
    <property type="evidence" value="ECO:0007669"/>
    <property type="project" value="InterPro"/>
</dbReference>
<feature type="transmembrane region" description="Helical" evidence="7">
    <location>
        <begin position="242"/>
        <end position="264"/>
    </location>
</feature>
<feature type="transmembrane region" description="Helical" evidence="7">
    <location>
        <begin position="50"/>
        <end position="70"/>
    </location>
</feature>
<keyword evidence="2" id="KW-0813">Transport</keyword>
<dbReference type="PANTHER" id="PTHR43549">
    <property type="entry name" value="MULTIDRUG RESISTANCE PROTEIN YPNP-RELATED"/>
    <property type="match status" value="1"/>
</dbReference>
<dbReference type="OrthoDB" id="9776324at2"/>
<evidence type="ECO:0000256" key="5">
    <source>
        <dbReference type="ARBA" id="ARBA00022989"/>
    </source>
</evidence>
<dbReference type="EMBL" id="JRAI01000071">
    <property type="protein sequence ID" value="KGN84440.1"/>
    <property type="molecule type" value="Genomic_DNA"/>
</dbReference>
<name>A0A0A2F325_9PORP</name>
<dbReference type="PANTHER" id="PTHR43549:SF3">
    <property type="entry name" value="MULTIDRUG RESISTANCE PROTEIN YPNP-RELATED"/>
    <property type="match status" value="1"/>
</dbReference>
<feature type="transmembrane region" description="Helical" evidence="7">
    <location>
        <begin position="194"/>
        <end position="213"/>
    </location>
</feature>
<feature type="transmembrane region" description="Helical" evidence="7">
    <location>
        <begin position="170"/>
        <end position="188"/>
    </location>
</feature>
<sequence>MGSIRLQNLTEGEIKGRLLRLALPIMGTSFVQMAYSFTDMAWLGRLGSKSVAAVGIVAVLTWLSSSISAINKTGSEVTIGHSLGKGSIEEARRYASHNVSMSLLISSVIALLFFLFPHLFLGIYHLEDDVHALALTYLRIVACGLPFTFAATAFSGIYNGAGLSSIPFKVSSTGLVLNMILDPLLIFGLGWGTIGAAIATLIAQIFVFVLFVYRLRWQDKLLDCFPFFVRPDNIHSGRILRIGLPVAALNSLFAIINMMLGRLASQQGGHIGVATLTTGGQLEAITWNTSQGFSTALATFVAHNYAARQGKRIFSAYRYTLLYCSVFGILGTVLFVFFGNEVFRLVVPEKEAYLSGGIYLRISGYSQLLMMLEIATQGLFYGTARTVFPAVISIGGNLLRIPLALLLIGMCFGLESVWWAISLSSMLKGVAIVCGLPYLNRRIKRHSQPLPASQ</sequence>
<feature type="transmembrane region" description="Helical" evidence="7">
    <location>
        <begin position="387"/>
        <end position="410"/>
    </location>
</feature>
<dbReference type="eggNOG" id="COG0534">
    <property type="taxonomic scope" value="Bacteria"/>
</dbReference>
<dbReference type="Pfam" id="PF01554">
    <property type="entry name" value="MatE"/>
    <property type="match status" value="2"/>
</dbReference>
<keyword evidence="6 7" id="KW-0472">Membrane</keyword>
<dbReference type="RefSeq" id="WP_039421838.1">
    <property type="nucleotide sequence ID" value="NZ_JRAI01000071.1"/>
</dbReference>
<feature type="transmembrane region" description="Helical" evidence="7">
    <location>
        <begin position="319"/>
        <end position="338"/>
    </location>
</feature>
<keyword evidence="4 7" id="KW-0812">Transmembrane</keyword>
<evidence type="ECO:0000256" key="4">
    <source>
        <dbReference type="ARBA" id="ARBA00022692"/>
    </source>
</evidence>
<protein>
    <submittedName>
        <fullName evidence="8">Multidrug transporter MatE</fullName>
    </submittedName>
</protein>
<dbReference type="NCBIfam" id="TIGR00797">
    <property type="entry name" value="matE"/>
    <property type="match status" value="1"/>
</dbReference>
<dbReference type="InterPro" id="IPR048279">
    <property type="entry name" value="MdtK-like"/>
</dbReference>
<dbReference type="STRING" id="111105.HR09_02420"/>
<comment type="caution">
    <text evidence="8">The sequence shown here is derived from an EMBL/GenBank/DDBJ whole genome shotgun (WGS) entry which is preliminary data.</text>
</comment>
<dbReference type="InterPro" id="IPR052031">
    <property type="entry name" value="Membrane_Transporter-Flippase"/>
</dbReference>
<evidence type="ECO:0000256" key="3">
    <source>
        <dbReference type="ARBA" id="ARBA00022475"/>
    </source>
</evidence>
<dbReference type="Proteomes" id="UP000030130">
    <property type="component" value="Unassembled WGS sequence"/>
</dbReference>
<keyword evidence="3" id="KW-1003">Cell membrane</keyword>
<feature type="transmembrane region" description="Helical" evidence="7">
    <location>
        <begin position="102"/>
        <end position="124"/>
    </location>
</feature>
<evidence type="ECO:0000313" key="9">
    <source>
        <dbReference type="Proteomes" id="UP000030130"/>
    </source>
</evidence>
<feature type="transmembrane region" description="Helical" evidence="7">
    <location>
        <begin position="136"/>
        <end position="158"/>
    </location>
</feature>
<evidence type="ECO:0000256" key="2">
    <source>
        <dbReference type="ARBA" id="ARBA00022448"/>
    </source>
</evidence>
<dbReference type="AlphaFoldDB" id="A0A0A2F325"/>
<dbReference type="GO" id="GO:0042910">
    <property type="term" value="F:xenobiotic transmembrane transporter activity"/>
    <property type="evidence" value="ECO:0007669"/>
    <property type="project" value="InterPro"/>
</dbReference>
<dbReference type="PIRSF" id="PIRSF006603">
    <property type="entry name" value="DinF"/>
    <property type="match status" value="1"/>
</dbReference>
<feature type="transmembrane region" description="Helical" evidence="7">
    <location>
        <begin position="21"/>
        <end position="38"/>
    </location>
</feature>
<comment type="subcellular location">
    <subcellularLocation>
        <location evidence="1">Cell membrane</location>
        <topology evidence="1">Multi-pass membrane protein</topology>
    </subcellularLocation>
</comment>
<proteinExistence type="predicted"/>
<feature type="transmembrane region" description="Helical" evidence="7">
    <location>
        <begin position="416"/>
        <end position="439"/>
    </location>
</feature>
<organism evidence="8 9">
    <name type="scientific">Porphyromonas gulae</name>
    <dbReference type="NCBI Taxonomy" id="111105"/>
    <lineage>
        <taxon>Bacteria</taxon>
        <taxon>Pseudomonadati</taxon>
        <taxon>Bacteroidota</taxon>
        <taxon>Bacteroidia</taxon>
        <taxon>Bacteroidales</taxon>
        <taxon>Porphyromonadaceae</taxon>
        <taxon>Porphyromonas</taxon>
    </lineage>
</organism>
<feature type="transmembrane region" description="Helical" evidence="7">
    <location>
        <begin position="284"/>
        <end position="307"/>
    </location>
</feature>
<keyword evidence="5 7" id="KW-1133">Transmembrane helix</keyword>
<gene>
    <name evidence="8" type="ORF">HR08_08885</name>
</gene>
<dbReference type="InterPro" id="IPR002528">
    <property type="entry name" value="MATE_fam"/>
</dbReference>
<reference evidence="8 9" key="1">
    <citation type="submission" date="2014-08" db="EMBL/GenBank/DDBJ databases">
        <title>Porphyromonas gulae strain:COT-052_OH1451 Genome sequencing.</title>
        <authorList>
            <person name="Wallis C."/>
            <person name="Deusch O."/>
            <person name="O'Flynn C."/>
            <person name="Davis I."/>
            <person name="Jospin G."/>
            <person name="Darling A.E."/>
            <person name="Coil D.A."/>
            <person name="Alexiev A."/>
            <person name="Horsfall A."/>
            <person name="Kirkwood N."/>
            <person name="Harris S."/>
            <person name="Eisen J.A."/>
        </authorList>
    </citation>
    <scope>NUCLEOTIDE SEQUENCE [LARGE SCALE GENOMIC DNA]</scope>
    <source>
        <strain evidence="9">COT-052 OH1451</strain>
    </source>
</reference>
<accession>A0A0A2F325</accession>
<evidence type="ECO:0000256" key="6">
    <source>
        <dbReference type="ARBA" id="ARBA00023136"/>
    </source>
</evidence>
<evidence type="ECO:0000256" key="1">
    <source>
        <dbReference type="ARBA" id="ARBA00004651"/>
    </source>
</evidence>
<evidence type="ECO:0000313" key="8">
    <source>
        <dbReference type="EMBL" id="KGN84440.1"/>
    </source>
</evidence>
<dbReference type="GO" id="GO:0005886">
    <property type="term" value="C:plasma membrane"/>
    <property type="evidence" value="ECO:0007669"/>
    <property type="project" value="UniProtKB-SubCell"/>
</dbReference>
<evidence type="ECO:0000256" key="7">
    <source>
        <dbReference type="SAM" id="Phobius"/>
    </source>
</evidence>
<dbReference type="CDD" id="cd13140">
    <property type="entry name" value="MATE_like_1"/>
    <property type="match status" value="1"/>
</dbReference>
<feature type="transmembrane region" description="Helical" evidence="7">
    <location>
        <begin position="358"/>
        <end position="375"/>
    </location>
</feature>